<evidence type="ECO:0000256" key="1">
    <source>
        <dbReference type="SAM" id="MobiDB-lite"/>
    </source>
</evidence>
<dbReference type="CTD" id="119710"/>
<dbReference type="InterPro" id="IPR040028">
    <property type="entry name" value="IFTAP"/>
</dbReference>
<dbReference type="GO" id="GO:0097731">
    <property type="term" value="C:9+0 non-motile cilium"/>
    <property type="evidence" value="ECO:0007669"/>
    <property type="project" value="TreeGrafter"/>
</dbReference>
<accession>A0A6J2UPT3</accession>
<dbReference type="GO" id="GO:0007340">
    <property type="term" value="P:acrosome reaction"/>
    <property type="evidence" value="ECO:0007669"/>
    <property type="project" value="TreeGrafter"/>
</dbReference>
<dbReference type="Pfam" id="PF17722">
    <property type="entry name" value="IFTAP"/>
    <property type="match status" value="1"/>
</dbReference>
<dbReference type="OrthoDB" id="10057631at2759"/>
<evidence type="ECO:0000313" key="2">
    <source>
        <dbReference type="Proteomes" id="UP000504632"/>
    </source>
</evidence>
<keyword evidence="2" id="KW-1185">Reference proteome</keyword>
<dbReference type="GO" id="GO:0007283">
    <property type="term" value="P:spermatogenesis"/>
    <property type="evidence" value="ECO:0007669"/>
    <property type="project" value="TreeGrafter"/>
</dbReference>
<dbReference type="RefSeq" id="XP_030622445.1">
    <property type="nucleotide sequence ID" value="XM_030766585.1"/>
</dbReference>
<sequence>MDGHLTLAWELDNTSHGERERQGERGAKDGGKEGRGELRGYAEQENEEELTLDTGATVGRLSEGEAPRLPVKFDNYVGVCDKSQEEHSVNASQDVCVLPGEVEDDLPVYTASFCHYTQLELTSTAREPITHSPQSTEEGKTEEELVLPFCLDENFDYDNVVLSRKHPLKESASGPRR</sequence>
<dbReference type="GO" id="GO:0120160">
    <property type="term" value="F:intraciliary transport particle A binding"/>
    <property type="evidence" value="ECO:0007669"/>
    <property type="project" value="TreeGrafter"/>
</dbReference>
<dbReference type="PANTHER" id="PTHR35543:SF1">
    <property type="entry name" value="INTRAFLAGELLAR TRANSPORT-ASSOCIATED PROTEIN"/>
    <property type="match status" value="1"/>
</dbReference>
<feature type="region of interest" description="Disordered" evidence="1">
    <location>
        <begin position="1"/>
        <end position="65"/>
    </location>
</feature>
<feature type="compositionally biased region" description="Basic and acidic residues" evidence="1">
    <location>
        <begin position="13"/>
        <end position="42"/>
    </location>
</feature>
<dbReference type="GeneID" id="115805887"/>
<dbReference type="RefSeq" id="XP_030622446.1">
    <property type="nucleotide sequence ID" value="XM_030766586.1"/>
</dbReference>
<dbReference type="PANTHER" id="PTHR35543">
    <property type="entry name" value="PROTEIN C11ORF74"/>
    <property type="match status" value="1"/>
</dbReference>
<evidence type="ECO:0000313" key="3">
    <source>
        <dbReference type="RefSeq" id="XP_030622445.1"/>
    </source>
</evidence>
<gene>
    <name evidence="3 4" type="primary">c2h11orf74</name>
</gene>
<reference evidence="3 4" key="1">
    <citation type="submission" date="2025-04" db="UniProtKB">
        <authorList>
            <consortium name="RefSeq"/>
        </authorList>
    </citation>
    <scope>IDENTIFICATION</scope>
</reference>
<proteinExistence type="predicted"/>
<organism evidence="2 3">
    <name type="scientific">Chanos chanos</name>
    <name type="common">Milkfish</name>
    <name type="synonym">Mugil chanos</name>
    <dbReference type="NCBI Taxonomy" id="29144"/>
    <lineage>
        <taxon>Eukaryota</taxon>
        <taxon>Metazoa</taxon>
        <taxon>Chordata</taxon>
        <taxon>Craniata</taxon>
        <taxon>Vertebrata</taxon>
        <taxon>Euteleostomi</taxon>
        <taxon>Actinopterygii</taxon>
        <taxon>Neopterygii</taxon>
        <taxon>Teleostei</taxon>
        <taxon>Ostariophysi</taxon>
        <taxon>Gonorynchiformes</taxon>
        <taxon>Chanidae</taxon>
        <taxon>Chanos</taxon>
    </lineage>
</organism>
<dbReference type="AlphaFoldDB" id="A0A6J2UPT3"/>
<dbReference type="Proteomes" id="UP000504632">
    <property type="component" value="Chromosome 2"/>
</dbReference>
<dbReference type="GO" id="GO:0005829">
    <property type="term" value="C:cytosol"/>
    <property type="evidence" value="ECO:0007669"/>
    <property type="project" value="TreeGrafter"/>
</dbReference>
<name>A0A6J2UPT3_CHACN</name>
<protein>
    <submittedName>
        <fullName evidence="3 4">Protein C11orf74 homolog</fullName>
    </submittedName>
</protein>
<evidence type="ECO:0000313" key="4">
    <source>
        <dbReference type="RefSeq" id="XP_030622446.1"/>
    </source>
</evidence>